<feature type="transmembrane region" description="Helical" evidence="1">
    <location>
        <begin position="46"/>
        <end position="72"/>
    </location>
</feature>
<dbReference type="AlphaFoldDB" id="X1A8U5"/>
<keyword evidence="1" id="KW-1133">Transmembrane helix</keyword>
<organism evidence="2">
    <name type="scientific">marine sediment metagenome</name>
    <dbReference type="NCBI Taxonomy" id="412755"/>
    <lineage>
        <taxon>unclassified sequences</taxon>
        <taxon>metagenomes</taxon>
        <taxon>ecological metagenomes</taxon>
    </lineage>
</organism>
<evidence type="ECO:0000313" key="2">
    <source>
        <dbReference type="EMBL" id="GAG69168.1"/>
    </source>
</evidence>
<gene>
    <name evidence="2" type="ORF">S01H4_15404</name>
</gene>
<protein>
    <submittedName>
        <fullName evidence="2">Uncharacterized protein</fullName>
    </submittedName>
</protein>
<keyword evidence="1" id="KW-0812">Transmembrane</keyword>
<proteinExistence type="predicted"/>
<keyword evidence="1" id="KW-0472">Membrane</keyword>
<reference evidence="2" key="1">
    <citation type="journal article" date="2014" name="Front. Microbiol.">
        <title>High frequency of phylogenetically diverse reductive dehalogenase-homologous genes in deep subseafloor sedimentary metagenomes.</title>
        <authorList>
            <person name="Kawai M."/>
            <person name="Futagami T."/>
            <person name="Toyoda A."/>
            <person name="Takaki Y."/>
            <person name="Nishi S."/>
            <person name="Hori S."/>
            <person name="Arai W."/>
            <person name="Tsubouchi T."/>
            <person name="Morono Y."/>
            <person name="Uchiyama I."/>
            <person name="Ito T."/>
            <person name="Fujiyama A."/>
            <person name="Inagaki F."/>
            <person name="Takami H."/>
        </authorList>
    </citation>
    <scope>NUCLEOTIDE SEQUENCE</scope>
    <source>
        <strain evidence="2">Expedition CK06-06</strain>
    </source>
</reference>
<evidence type="ECO:0000256" key="1">
    <source>
        <dbReference type="SAM" id="Phobius"/>
    </source>
</evidence>
<comment type="caution">
    <text evidence="2">The sequence shown here is derived from an EMBL/GenBank/DDBJ whole genome shotgun (WGS) entry which is preliminary data.</text>
</comment>
<accession>X1A8U5</accession>
<dbReference type="EMBL" id="BART01006753">
    <property type="protein sequence ID" value="GAG69168.1"/>
    <property type="molecule type" value="Genomic_DNA"/>
</dbReference>
<name>X1A8U5_9ZZZZ</name>
<sequence length="80" mass="9057">MIFPLIEFLSLILLTGIVHGILRPMALNYLTSQVSAYPTYFDPAMITFITSCLNYLGLFILIGGMIGLWVWVHRTKSEGY</sequence>